<keyword evidence="3" id="KW-1185">Reference proteome</keyword>
<evidence type="ECO:0000313" key="2">
    <source>
        <dbReference type="EMBL" id="KAG7461895.1"/>
    </source>
</evidence>
<organism evidence="2 3">
    <name type="scientific">Megalops atlanticus</name>
    <name type="common">Tarpon</name>
    <name type="synonym">Clupea gigantea</name>
    <dbReference type="NCBI Taxonomy" id="7932"/>
    <lineage>
        <taxon>Eukaryota</taxon>
        <taxon>Metazoa</taxon>
        <taxon>Chordata</taxon>
        <taxon>Craniata</taxon>
        <taxon>Vertebrata</taxon>
        <taxon>Euteleostomi</taxon>
        <taxon>Actinopterygii</taxon>
        <taxon>Neopterygii</taxon>
        <taxon>Teleostei</taxon>
        <taxon>Elopiformes</taxon>
        <taxon>Megalopidae</taxon>
        <taxon>Megalops</taxon>
    </lineage>
</organism>
<evidence type="ECO:0000256" key="1">
    <source>
        <dbReference type="SAM" id="MobiDB-lite"/>
    </source>
</evidence>
<protein>
    <submittedName>
        <fullName evidence="2">Uncharacterized protein</fullName>
    </submittedName>
</protein>
<dbReference type="Proteomes" id="UP001046870">
    <property type="component" value="Chromosome 17"/>
</dbReference>
<comment type="caution">
    <text evidence="2">The sequence shown here is derived from an EMBL/GenBank/DDBJ whole genome shotgun (WGS) entry which is preliminary data.</text>
</comment>
<dbReference type="EMBL" id="JAFDVH010000017">
    <property type="protein sequence ID" value="KAG7461895.1"/>
    <property type="molecule type" value="Genomic_DNA"/>
</dbReference>
<evidence type="ECO:0000313" key="3">
    <source>
        <dbReference type="Proteomes" id="UP001046870"/>
    </source>
</evidence>
<gene>
    <name evidence="2" type="ORF">MATL_G00195980</name>
</gene>
<name>A0A9D3PNN2_MEGAT</name>
<sequence length="94" mass="9582">MNGGGGALIGFAPVSREAADDVEASPRWLRRSAVSSRVKVKDAPPRDPSSVRAAPRASELLIPLTRSSASPPEPTGNSSAGVISCCVASLDPAK</sequence>
<proteinExistence type="predicted"/>
<accession>A0A9D3PNN2</accession>
<reference evidence="2" key="1">
    <citation type="submission" date="2021-01" db="EMBL/GenBank/DDBJ databases">
        <authorList>
            <person name="Zahm M."/>
            <person name="Roques C."/>
            <person name="Cabau C."/>
            <person name="Klopp C."/>
            <person name="Donnadieu C."/>
            <person name="Jouanno E."/>
            <person name="Lampietro C."/>
            <person name="Louis A."/>
            <person name="Herpin A."/>
            <person name="Echchiki A."/>
            <person name="Berthelot C."/>
            <person name="Parey E."/>
            <person name="Roest-Crollius H."/>
            <person name="Braasch I."/>
            <person name="Postlethwait J."/>
            <person name="Bobe J."/>
            <person name="Montfort J."/>
            <person name="Bouchez O."/>
            <person name="Begum T."/>
            <person name="Mejri S."/>
            <person name="Adams A."/>
            <person name="Chen W.-J."/>
            <person name="Guiguen Y."/>
        </authorList>
    </citation>
    <scope>NUCLEOTIDE SEQUENCE</scope>
    <source>
        <strain evidence="2">YG-15Mar2019-1</strain>
        <tissue evidence="2">Brain</tissue>
    </source>
</reference>
<dbReference type="AlphaFoldDB" id="A0A9D3PNN2"/>
<feature type="region of interest" description="Disordered" evidence="1">
    <location>
        <begin position="1"/>
        <end position="57"/>
    </location>
</feature>